<protein>
    <recommendedName>
        <fullName evidence="8">Pseudouridine synthase</fullName>
        <ecNumber evidence="8">5.4.99.-</ecNumber>
    </recommendedName>
</protein>
<feature type="region of interest" description="Disordered" evidence="9">
    <location>
        <begin position="245"/>
        <end position="270"/>
    </location>
</feature>
<evidence type="ECO:0000256" key="6">
    <source>
        <dbReference type="ARBA" id="ARBA00037383"/>
    </source>
</evidence>
<evidence type="ECO:0000256" key="2">
    <source>
        <dbReference type="ARBA" id="ARBA00022552"/>
    </source>
</evidence>
<evidence type="ECO:0000256" key="7">
    <source>
        <dbReference type="PROSITE-ProRule" id="PRU00182"/>
    </source>
</evidence>
<dbReference type="CDD" id="cd02556">
    <property type="entry name" value="PseudoU_synth_RluB"/>
    <property type="match status" value="1"/>
</dbReference>
<accession>A0A317C3H5</accession>
<dbReference type="GO" id="GO:0003723">
    <property type="term" value="F:RNA binding"/>
    <property type="evidence" value="ECO:0007669"/>
    <property type="project" value="UniProtKB-KW"/>
</dbReference>
<reference evidence="11 12" key="1">
    <citation type="submission" date="2018-05" db="EMBL/GenBank/DDBJ databases">
        <title>Leucothrix arctica sp. nov., isolated from Arctic seawater.</title>
        <authorList>
            <person name="Choi A."/>
            <person name="Baek K."/>
        </authorList>
    </citation>
    <scope>NUCLEOTIDE SEQUENCE [LARGE SCALE GENOMIC DNA]</scope>
    <source>
        <strain evidence="11 12">JCM 18388</strain>
    </source>
</reference>
<dbReference type="InterPro" id="IPR050343">
    <property type="entry name" value="RsuA_PseudoU_synthase"/>
</dbReference>
<dbReference type="PROSITE" id="PS01149">
    <property type="entry name" value="PSI_RSU"/>
    <property type="match status" value="1"/>
</dbReference>
<dbReference type="Gene3D" id="3.30.70.1560">
    <property type="entry name" value="Alpha-L RNA-binding motif"/>
    <property type="match status" value="1"/>
</dbReference>
<evidence type="ECO:0000256" key="3">
    <source>
        <dbReference type="ARBA" id="ARBA00022884"/>
    </source>
</evidence>
<evidence type="ECO:0000256" key="9">
    <source>
        <dbReference type="SAM" id="MobiDB-lite"/>
    </source>
</evidence>
<dbReference type="NCBIfam" id="NF007976">
    <property type="entry name" value="PRK10700.1"/>
    <property type="match status" value="1"/>
</dbReference>
<dbReference type="OrthoDB" id="9807213at2"/>
<comment type="catalytic activity">
    <reaction evidence="5">
        <text>uridine(2605) in 23S rRNA = pseudouridine(2605) in 23S rRNA</text>
        <dbReference type="Rhea" id="RHEA:42520"/>
        <dbReference type="Rhea" id="RHEA-COMP:10095"/>
        <dbReference type="Rhea" id="RHEA-COMP:10096"/>
        <dbReference type="ChEBI" id="CHEBI:65314"/>
        <dbReference type="ChEBI" id="CHEBI:65315"/>
        <dbReference type="EC" id="5.4.99.22"/>
    </reaction>
</comment>
<dbReference type="SMART" id="SM00363">
    <property type="entry name" value="S4"/>
    <property type="match status" value="1"/>
</dbReference>
<dbReference type="PANTHER" id="PTHR47683">
    <property type="entry name" value="PSEUDOURIDINE SYNTHASE FAMILY PROTEIN-RELATED"/>
    <property type="match status" value="1"/>
</dbReference>
<dbReference type="PROSITE" id="PS50889">
    <property type="entry name" value="S4"/>
    <property type="match status" value="1"/>
</dbReference>
<sequence>MAERIQKMLSRAGYGSRREIERWVEEGVILVNGHKATPGQAIEETDQVSLRGQRLRLQSRLQSKPQVLIYHKRVGEICTRNDPEGRPTVFQNLPKPHSGRWIQVGRLDINTEGLLLFTTDGELANRLMHPSYQIEREYAVRVMGIVTEEILAALKAGVILEDGPAKFEKITFAGGEGINQWYHVVLHEGRNREVRRLWESAGLKVSRLTRVRYGTVSMPRYLRLGYSEELEVKALRNIYKSVDMPFDEPTPPKKSQAGNKKFGGKGKSRR</sequence>
<dbReference type="GO" id="GO:0005829">
    <property type="term" value="C:cytosol"/>
    <property type="evidence" value="ECO:0007669"/>
    <property type="project" value="UniProtKB-ARBA"/>
</dbReference>
<keyword evidence="2" id="KW-0698">rRNA processing</keyword>
<dbReference type="InterPro" id="IPR018496">
    <property type="entry name" value="PsdUridine_synth_RsuA/RluB_CS"/>
</dbReference>
<proteinExistence type="inferred from homology"/>
<comment type="function">
    <text evidence="6">Responsible for synthesis of pseudouridine from uracil-2605 in 23S ribosomal RNA.</text>
</comment>
<evidence type="ECO:0000256" key="5">
    <source>
        <dbReference type="ARBA" id="ARBA00036944"/>
    </source>
</evidence>
<organism evidence="11 12">
    <name type="scientific">Leucothrix pacifica</name>
    <dbReference type="NCBI Taxonomy" id="1247513"/>
    <lineage>
        <taxon>Bacteria</taxon>
        <taxon>Pseudomonadati</taxon>
        <taxon>Pseudomonadota</taxon>
        <taxon>Gammaproteobacteria</taxon>
        <taxon>Thiotrichales</taxon>
        <taxon>Thiotrichaceae</taxon>
        <taxon>Leucothrix</taxon>
    </lineage>
</organism>
<keyword evidence="12" id="KW-1185">Reference proteome</keyword>
<dbReference type="InterPro" id="IPR000748">
    <property type="entry name" value="PsdUridine_synth_RsuA/RluB/E/F"/>
</dbReference>
<dbReference type="RefSeq" id="WP_109839269.1">
    <property type="nucleotide sequence ID" value="NZ_QGKM01000075.1"/>
</dbReference>
<dbReference type="Proteomes" id="UP000245539">
    <property type="component" value="Unassembled WGS sequence"/>
</dbReference>
<evidence type="ECO:0000256" key="4">
    <source>
        <dbReference type="ARBA" id="ARBA00023235"/>
    </source>
</evidence>
<dbReference type="InterPro" id="IPR020103">
    <property type="entry name" value="PsdUridine_synth_cat_dom_sf"/>
</dbReference>
<dbReference type="Gene3D" id="3.30.70.580">
    <property type="entry name" value="Pseudouridine synthase I, catalytic domain, N-terminal subdomain"/>
    <property type="match status" value="1"/>
</dbReference>
<comment type="similarity">
    <text evidence="1 8">Belongs to the pseudouridine synthase RsuA family.</text>
</comment>
<evidence type="ECO:0000313" key="11">
    <source>
        <dbReference type="EMBL" id="PWQ92857.1"/>
    </source>
</evidence>
<dbReference type="InterPro" id="IPR002942">
    <property type="entry name" value="S4_RNA-bd"/>
</dbReference>
<gene>
    <name evidence="11" type="ORF">DKW60_19120</name>
</gene>
<evidence type="ECO:0000259" key="10">
    <source>
        <dbReference type="SMART" id="SM00363"/>
    </source>
</evidence>
<dbReference type="SUPFAM" id="SSF55120">
    <property type="entry name" value="Pseudouridine synthase"/>
    <property type="match status" value="1"/>
</dbReference>
<evidence type="ECO:0000256" key="1">
    <source>
        <dbReference type="ARBA" id="ARBA00008348"/>
    </source>
</evidence>
<dbReference type="InterPro" id="IPR036986">
    <property type="entry name" value="S4_RNA-bd_sf"/>
</dbReference>
<dbReference type="InterPro" id="IPR042092">
    <property type="entry name" value="PsdUridine_s_RsuA/RluB/E/F_cat"/>
</dbReference>
<evidence type="ECO:0000313" key="12">
    <source>
        <dbReference type="Proteomes" id="UP000245539"/>
    </source>
</evidence>
<dbReference type="InterPro" id="IPR006145">
    <property type="entry name" value="PsdUridine_synth_RsuA/RluA"/>
</dbReference>
<dbReference type="NCBIfam" id="TIGR00093">
    <property type="entry name" value="pseudouridine synthase"/>
    <property type="match status" value="1"/>
</dbReference>
<evidence type="ECO:0000256" key="8">
    <source>
        <dbReference type="RuleBase" id="RU003887"/>
    </source>
</evidence>
<dbReference type="EC" id="5.4.99.-" evidence="8"/>
<keyword evidence="3 7" id="KW-0694">RNA-binding</keyword>
<dbReference type="EMBL" id="QGKM01000075">
    <property type="protein sequence ID" value="PWQ92857.1"/>
    <property type="molecule type" value="Genomic_DNA"/>
</dbReference>
<comment type="caution">
    <text evidence="11">The sequence shown here is derived from an EMBL/GenBank/DDBJ whole genome shotgun (WGS) entry which is preliminary data.</text>
</comment>
<dbReference type="SUPFAM" id="SSF55174">
    <property type="entry name" value="Alpha-L RNA-binding motif"/>
    <property type="match status" value="1"/>
</dbReference>
<dbReference type="FunFam" id="3.30.70.580:FF:000009">
    <property type="entry name" value="Pseudouridine synthase"/>
    <property type="match status" value="1"/>
</dbReference>
<dbReference type="InterPro" id="IPR020094">
    <property type="entry name" value="TruA/RsuA/RluB/E/F_N"/>
</dbReference>
<name>A0A317C3H5_9GAMM</name>
<dbReference type="GO" id="GO:0000455">
    <property type="term" value="P:enzyme-directed rRNA pseudouridine synthesis"/>
    <property type="evidence" value="ECO:0007669"/>
    <property type="project" value="UniProtKB-ARBA"/>
</dbReference>
<feature type="domain" description="RNA-binding S4" evidence="10">
    <location>
        <begin position="3"/>
        <end position="62"/>
    </location>
</feature>
<dbReference type="Pfam" id="PF01479">
    <property type="entry name" value="S4"/>
    <property type="match status" value="1"/>
</dbReference>
<dbReference type="PANTHER" id="PTHR47683:SF3">
    <property type="entry name" value="RIBOSOMAL LARGE SUBUNIT PSEUDOURIDINE SYNTHASE B"/>
    <property type="match status" value="1"/>
</dbReference>
<dbReference type="AlphaFoldDB" id="A0A317C3H5"/>
<dbReference type="GO" id="GO:0160139">
    <property type="term" value="F:23S rRNA pseudouridine(2605) synthase activity"/>
    <property type="evidence" value="ECO:0007669"/>
    <property type="project" value="UniProtKB-EC"/>
</dbReference>
<dbReference type="Pfam" id="PF00849">
    <property type="entry name" value="PseudoU_synth_2"/>
    <property type="match status" value="1"/>
</dbReference>
<keyword evidence="4 8" id="KW-0413">Isomerase</keyword>
<dbReference type="CDD" id="cd00165">
    <property type="entry name" value="S4"/>
    <property type="match status" value="1"/>
</dbReference>
<dbReference type="FunFam" id="3.10.290.10:FF:000003">
    <property type="entry name" value="Pseudouridine synthase"/>
    <property type="match status" value="1"/>
</dbReference>
<dbReference type="Gene3D" id="3.10.290.10">
    <property type="entry name" value="RNA-binding S4 domain"/>
    <property type="match status" value="1"/>
</dbReference>
<dbReference type="FunFam" id="3.30.70.1560:FF:000001">
    <property type="entry name" value="Pseudouridine synthase"/>
    <property type="match status" value="1"/>
</dbReference>